<dbReference type="InterPro" id="IPR036259">
    <property type="entry name" value="MFS_trans_sf"/>
</dbReference>
<dbReference type="InterPro" id="IPR011701">
    <property type="entry name" value="MFS"/>
</dbReference>
<feature type="region of interest" description="Disordered" evidence="3">
    <location>
        <begin position="1"/>
        <end position="35"/>
    </location>
</feature>
<comment type="caution">
    <text evidence="6">The sequence shown here is derived from an EMBL/GenBank/DDBJ whole genome shotgun (WGS) entry which is preliminary data.</text>
</comment>
<feature type="transmembrane region" description="Helical" evidence="4">
    <location>
        <begin position="251"/>
        <end position="271"/>
    </location>
</feature>
<reference evidence="6" key="1">
    <citation type="submission" date="2023-03" db="EMBL/GenBank/DDBJ databases">
        <title>Massive genome expansion in bonnet fungi (Mycena s.s.) driven by repeated elements and novel gene families across ecological guilds.</title>
        <authorList>
            <consortium name="Lawrence Berkeley National Laboratory"/>
            <person name="Harder C.B."/>
            <person name="Miyauchi S."/>
            <person name="Viragh M."/>
            <person name="Kuo A."/>
            <person name="Thoen E."/>
            <person name="Andreopoulos B."/>
            <person name="Lu D."/>
            <person name="Skrede I."/>
            <person name="Drula E."/>
            <person name="Henrissat B."/>
            <person name="Morin E."/>
            <person name="Kohler A."/>
            <person name="Barry K."/>
            <person name="LaButti K."/>
            <person name="Morin E."/>
            <person name="Salamov A."/>
            <person name="Lipzen A."/>
            <person name="Mereny Z."/>
            <person name="Hegedus B."/>
            <person name="Baldrian P."/>
            <person name="Stursova M."/>
            <person name="Weitz H."/>
            <person name="Taylor A."/>
            <person name="Grigoriev I.V."/>
            <person name="Nagy L.G."/>
            <person name="Martin F."/>
            <person name="Kauserud H."/>
        </authorList>
    </citation>
    <scope>NUCLEOTIDE SEQUENCE</scope>
    <source>
        <strain evidence="6">CBHHK067</strain>
    </source>
</reference>
<dbReference type="Proteomes" id="UP001221757">
    <property type="component" value="Unassembled WGS sequence"/>
</dbReference>
<feature type="domain" description="Major facilitator superfamily (MFS) profile" evidence="5">
    <location>
        <begin position="212"/>
        <end position="442"/>
    </location>
</feature>
<dbReference type="EMBL" id="JARKIE010000165">
    <property type="protein sequence ID" value="KAJ7672831.1"/>
    <property type="molecule type" value="Genomic_DNA"/>
</dbReference>
<organism evidence="6 7">
    <name type="scientific">Mycena rosella</name>
    <name type="common">Pink bonnet</name>
    <name type="synonym">Agaricus rosellus</name>
    <dbReference type="NCBI Taxonomy" id="1033263"/>
    <lineage>
        <taxon>Eukaryota</taxon>
        <taxon>Fungi</taxon>
        <taxon>Dikarya</taxon>
        <taxon>Basidiomycota</taxon>
        <taxon>Agaricomycotina</taxon>
        <taxon>Agaricomycetes</taxon>
        <taxon>Agaricomycetidae</taxon>
        <taxon>Agaricales</taxon>
        <taxon>Marasmiineae</taxon>
        <taxon>Mycenaceae</taxon>
        <taxon>Mycena</taxon>
    </lineage>
</organism>
<feature type="transmembrane region" description="Helical" evidence="4">
    <location>
        <begin position="413"/>
        <end position="433"/>
    </location>
</feature>
<gene>
    <name evidence="6" type="ORF">B0H17DRAFT_1017062</name>
</gene>
<evidence type="ECO:0000256" key="2">
    <source>
        <dbReference type="ARBA" id="ARBA00006727"/>
    </source>
</evidence>
<evidence type="ECO:0000313" key="7">
    <source>
        <dbReference type="Proteomes" id="UP001221757"/>
    </source>
</evidence>
<protein>
    <submittedName>
        <fullName evidence="6">Major facilitator superfamily domain-containing protein</fullName>
    </submittedName>
</protein>
<evidence type="ECO:0000256" key="1">
    <source>
        <dbReference type="ARBA" id="ARBA00004141"/>
    </source>
</evidence>
<feature type="transmembrane region" description="Helical" evidence="4">
    <location>
        <begin position="148"/>
        <end position="167"/>
    </location>
</feature>
<dbReference type="GO" id="GO:0022857">
    <property type="term" value="F:transmembrane transporter activity"/>
    <property type="evidence" value="ECO:0007669"/>
    <property type="project" value="InterPro"/>
</dbReference>
<keyword evidence="7" id="KW-1185">Reference proteome</keyword>
<sequence>MASNAVSMDSPPPTLEDEKAPPDVEKGKDDTPVSAAQACPDGGLDAWLSILGSSLVALATFGTVVGYGAFNDYYETTYLSNYSATLISMIGSIQLLILYIFGGLSGALFDAFGPRYMIPASGIVSSFALFMLSISQPQRIYQQFLTQAVLFGLGATFAFFPSLAVCAHWFKRRLAFAMGFPIAAGSVGGIIYPILLSRLIPIIGFGWTVRVLAFIVLVCYIVATFTITTPRSPKPLPRLSQLLAFRAFRDPCYTCLCLGGWFTIFSTFNPFFYVGRYGAVANGGASTLTPYYLTIMSAAAIVGRIGPAFIADRVGRFNVITLSTLLSGVLILALWYTSTAQPNLIAFSALYGLSSGPFFALLSPCVAQISPIEEVGARMGMVFVFMSTGAFAGTPIGGVFIRENTIPNFRHLILFSGIMALVGSFFFGVARFIRGSKLVAVV</sequence>
<accession>A0AAD7G9F4</accession>
<feature type="transmembrane region" description="Helical" evidence="4">
    <location>
        <begin position="317"/>
        <end position="338"/>
    </location>
</feature>
<feature type="transmembrane region" description="Helical" evidence="4">
    <location>
        <begin position="46"/>
        <end position="70"/>
    </location>
</feature>
<keyword evidence="4" id="KW-0472">Membrane</keyword>
<comment type="similarity">
    <text evidence="2">Belongs to the major facilitator superfamily. Monocarboxylate porter (TC 2.A.1.13) family.</text>
</comment>
<dbReference type="PANTHER" id="PTHR11360:SF177">
    <property type="entry name" value="RIBOFLAVIN TRANSPORTER MCH5"/>
    <property type="match status" value="1"/>
</dbReference>
<feature type="transmembrane region" description="Helical" evidence="4">
    <location>
        <begin position="207"/>
        <end position="230"/>
    </location>
</feature>
<dbReference type="Gene3D" id="1.20.1250.20">
    <property type="entry name" value="MFS general substrate transporter like domains"/>
    <property type="match status" value="2"/>
</dbReference>
<feature type="transmembrane region" description="Helical" evidence="4">
    <location>
        <begin position="174"/>
        <end position="195"/>
    </location>
</feature>
<name>A0AAD7G9F4_MYCRO</name>
<dbReference type="AlphaFoldDB" id="A0AAD7G9F4"/>
<evidence type="ECO:0000313" key="6">
    <source>
        <dbReference type="EMBL" id="KAJ7672831.1"/>
    </source>
</evidence>
<evidence type="ECO:0000259" key="5">
    <source>
        <dbReference type="PROSITE" id="PS50850"/>
    </source>
</evidence>
<dbReference type="GO" id="GO:0016020">
    <property type="term" value="C:membrane"/>
    <property type="evidence" value="ECO:0007669"/>
    <property type="project" value="UniProtKB-SubCell"/>
</dbReference>
<keyword evidence="4" id="KW-0812">Transmembrane</keyword>
<proteinExistence type="inferred from homology"/>
<feature type="transmembrane region" description="Helical" evidence="4">
    <location>
        <begin position="82"/>
        <end position="104"/>
    </location>
</feature>
<dbReference type="PANTHER" id="PTHR11360">
    <property type="entry name" value="MONOCARBOXYLATE TRANSPORTER"/>
    <property type="match status" value="1"/>
</dbReference>
<evidence type="ECO:0000256" key="3">
    <source>
        <dbReference type="SAM" id="MobiDB-lite"/>
    </source>
</evidence>
<feature type="transmembrane region" description="Helical" evidence="4">
    <location>
        <begin position="116"/>
        <end position="136"/>
    </location>
</feature>
<dbReference type="PROSITE" id="PS50850">
    <property type="entry name" value="MFS"/>
    <property type="match status" value="1"/>
</dbReference>
<dbReference type="InterPro" id="IPR020846">
    <property type="entry name" value="MFS_dom"/>
</dbReference>
<dbReference type="SUPFAM" id="SSF103473">
    <property type="entry name" value="MFS general substrate transporter"/>
    <property type="match status" value="1"/>
</dbReference>
<feature type="transmembrane region" description="Helical" evidence="4">
    <location>
        <begin position="291"/>
        <end position="310"/>
    </location>
</feature>
<feature type="transmembrane region" description="Helical" evidence="4">
    <location>
        <begin position="379"/>
        <end position="401"/>
    </location>
</feature>
<feature type="transmembrane region" description="Helical" evidence="4">
    <location>
        <begin position="344"/>
        <end position="367"/>
    </location>
</feature>
<evidence type="ECO:0000256" key="4">
    <source>
        <dbReference type="SAM" id="Phobius"/>
    </source>
</evidence>
<feature type="compositionally biased region" description="Basic and acidic residues" evidence="3">
    <location>
        <begin position="16"/>
        <end position="31"/>
    </location>
</feature>
<dbReference type="InterPro" id="IPR050327">
    <property type="entry name" value="Proton-linked_MCT"/>
</dbReference>
<dbReference type="Pfam" id="PF07690">
    <property type="entry name" value="MFS_1"/>
    <property type="match status" value="1"/>
</dbReference>
<keyword evidence="4" id="KW-1133">Transmembrane helix</keyword>
<comment type="subcellular location">
    <subcellularLocation>
        <location evidence="1">Membrane</location>
        <topology evidence="1">Multi-pass membrane protein</topology>
    </subcellularLocation>
</comment>